<name>A0A5P9Q6G4_9MICO</name>
<keyword evidence="2" id="KW-1185">Reference proteome</keyword>
<gene>
    <name evidence="1" type="ORF">KDY119_00481</name>
</gene>
<evidence type="ECO:0000313" key="1">
    <source>
        <dbReference type="EMBL" id="QFU96988.1"/>
    </source>
</evidence>
<proteinExistence type="predicted"/>
<sequence>MSTAHGAPVGQGALALDGTQLDLFDVLAADGGEASAWGAPAPSGAAEPEPRALRGSDSVLTTQGIDRFLLSEAFTAVAELDRGSAPLSDVRLHVEVRLPGAGHVLTVAATLEREVRRLESVTSAAVGPFSDGALAGALAAAQPLASGPSGLVVAGAGGSTGALMLALQPADPASTPLTRWPRLALALAASAVADRGFRLADGSSPQLAIDLVRPRYRAVAGGLPDEAVTMILVGRQAGATRQVRVVTTGEGHRG</sequence>
<reference evidence="1 2" key="1">
    <citation type="submission" date="2019-10" db="EMBL/GenBank/DDBJ databases">
        <title>Genome sequence of Luteimicrobium xylanilyticum HY-24.</title>
        <authorList>
            <person name="Kim D.Y."/>
            <person name="Park H.-Y."/>
        </authorList>
    </citation>
    <scope>NUCLEOTIDE SEQUENCE [LARGE SCALE GENOMIC DNA]</scope>
    <source>
        <strain evidence="1 2">HY-24</strain>
    </source>
</reference>
<dbReference type="KEGG" id="lxl:KDY119_00481"/>
<dbReference type="RefSeq" id="WP_153021873.1">
    <property type="nucleotide sequence ID" value="NZ_BAABIH010000013.1"/>
</dbReference>
<accession>A0A5P9Q6G4</accession>
<dbReference type="AlphaFoldDB" id="A0A5P9Q6G4"/>
<dbReference type="EMBL" id="CP045529">
    <property type="protein sequence ID" value="QFU96988.1"/>
    <property type="molecule type" value="Genomic_DNA"/>
</dbReference>
<organism evidence="1 2">
    <name type="scientific">Luteimicrobium xylanilyticum</name>
    <dbReference type="NCBI Taxonomy" id="1133546"/>
    <lineage>
        <taxon>Bacteria</taxon>
        <taxon>Bacillati</taxon>
        <taxon>Actinomycetota</taxon>
        <taxon>Actinomycetes</taxon>
        <taxon>Micrococcales</taxon>
        <taxon>Luteimicrobium</taxon>
    </lineage>
</organism>
<evidence type="ECO:0000313" key="2">
    <source>
        <dbReference type="Proteomes" id="UP000326702"/>
    </source>
</evidence>
<dbReference type="Proteomes" id="UP000326702">
    <property type="component" value="Chromosome"/>
</dbReference>
<dbReference type="OrthoDB" id="10005954at2"/>
<protein>
    <submittedName>
        <fullName evidence="1">Uncharacterized protein</fullName>
    </submittedName>
</protein>